<evidence type="ECO:0000256" key="1">
    <source>
        <dbReference type="ARBA" id="ARBA00009437"/>
    </source>
</evidence>
<dbReference type="PANTHER" id="PTHR30346:SF26">
    <property type="entry name" value="HYDROGEN PEROXIDE-INDUCIBLE GENES ACTIVATOR"/>
    <property type="match status" value="1"/>
</dbReference>
<comment type="caution">
    <text evidence="7">The sequence shown here is derived from an EMBL/GenBank/DDBJ whole genome shotgun (WGS) entry which is preliminary data.</text>
</comment>
<evidence type="ECO:0000256" key="5">
    <source>
        <dbReference type="ARBA" id="ARBA00023163"/>
    </source>
</evidence>
<sequence length="277" mass="31093">MDTRQLAYFVAVYEQRSISAAARQLDIAQPSVSSALQQLEQQLGTLLFIRLPKGVQPTEDAERLYVQACQLLSQMQALQASFNKPAKRLLFRLGLVKALGVERMSQLLKEFNSQLPGLELHLVEPDEPCDARIINIRQLRAGELYQSLWTDSYLLALPAQHPLCTQPEIQLSDFKKLPLIKRTPCEAWDQVALALSKANIKPQIRANIHTIEYAIALVGAGIGCALLPDFEMQKFRPDLQYRAIQGPALTRELVLAFDKNQQHQNAVKLLCEIAARG</sequence>
<dbReference type="SUPFAM" id="SSF46785">
    <property type="entry name" value="Winged helix' DNA-binding domain"/>
    <property type="match status" value="1"/>
</dbReference>
<gene>
    <name evidence="7" type="ORF">ACFFJP_01930</name>
</gene>
<keyword evidence="2" id="KW-0805">Transcription regulation</keyword>
<reference evidence="7 8" key="1">
    <citation type="submission" date="2024-09" db="EMBL/GenBank/DDBJ databases">
        <authorList>
            <person name="Sun Q."/>
            <person name="Mori K."/>
        </authorList>
    </citation>
    <scope>NUCLEOTIDE SEQUENCE [LARGE SCALE GENOMIC DNA]</scope>
    <source>
        <strain evidence="7 8">KCTC 23315</strain>
    </source>
</reference>
<evidence type="ECO:0000256" key="2">
    <source>
        <dbReference type="ARBA" id="ARBA00023015"/>
    </source>
</evidence>
<accession>A0ABV6B843</accession>
<dbReference type="InterPro" id="IPR005119">
    <property type="entry name" value="LysR_subst-bd"/>
</dbReference>
<dbReference type="CDD" id="cd05466">
    <property type="entry name" value="PBP2_LTTR_substrate"/>
    <property type="match status" value="1"/>
</dbReference>
<evidence type="ECO:0000313" key="8">
    <source>
        <dbReference type="Proteomes" id="UP001589813"/>
    </source>
</evidence>
<dbReference type="PANTHER" id="PTHR30346">
    <property type="entry name" value="TRANSCRIPTIONAL DUAL REGULATOR HCAR-RELATED"/>
    <property type="match status" value="1"/>
</dbReference>
<dbReference type="Gene3D" id="1.10.10.10">
    <property type="entry name" value="Winged helix-like DNA-binding domain superfamily/Winged helix DNA-binding domain"/>
    <property type="match status" value="1"/>
</dbReference>
<dbReference type="Pfam" id="PF00126">
    <property type="entry name" value="HTH_1"/>
    <property type="match status" value="1"/>
</dbReference>
<feature type="domain" description="HTH lysR-type" evidence="6">
    <location>
        <begin position="1"/>
        <end position="58"/>
    </location>
</feature>
<evidence type="ECO:0000256" key="4">
    <source>
        <dbReference type="ARBA" id="ARBA00023159"/>
    </source>
</evidence>
<keyword evidence="3" id="KW-0238">DNA-binding</keyword>
<evidence type="ECO:0000256" key="3">
    <source>
        <dbReference type="ARBA" id="ARBA00023125"/>
    </source>
</evidence>
<dbReference type="InterPro" id="IPR000847">
    <property type="entry name" value="LysR_HTH_N"/>
</dbReference>
<dbReference type="InterPro" id="IPR036388">
    <property type="entry name" value="WH-like_DNA-bd_sf"/>
</dbReference>
<keyword evidence="8" id="KW-1185">Reference proteome</keyword>
<name>A0ABV6B843_9GAMM</name>
<dbReference type="Gene3D" id="3.40.190.290">
    <property type="match status" value="1"/>
</dbReference>
<dbReference type="PROSITE" id="PS50931">
    <property type="entry name" value="HTH_LYSR"/>
    <property type="match status" value="1"/>
</dbReference>
<evidence type="ECO:0000259" key="6">
    <source>
        <dbReference type="PROSITE" id="PS50931"/>
    </source>
</evidence>
<evidence type="ECO:0000313" key="7">
    <source>
        <dbReference type="EMBL" id="MFC0047045.1"/>
    </source>
</evidence>
<dbReference type="SUPFAM" id="SSF53850">
    <property type="entry name" value="Periplasmic binding protein-like II"/>
    <property type="match status" value="1"/>
</dbReference>
<dbReference type="Proteomes" id="UP001589813">
    <property type="component" value="Unassembled WGS sequence"/>
</dbReference>
<dbReference type="PRINTS" id="PR00039">
    <property type="entry name" value="HTHLYSR"/>
</dbReference>
<dbReference type="RefSeq" id="WP_377239913.1">
    <property type="nucleotide sequence ID" value="NZ_JBHLXP010000001.1"/>
</dbReference>
<protein>
    <submittedName>
        <fullName evidence="7">LysR family transcriptional regulator</fullName>
    </submittedName>
</protein>
<comment type="similarity">
    <text evidence="1">Belongs to the LysR transcriptional regulatory family.</text>
</comment>
<keyword evidence="5" id="KW-0804">Transcription</keyword>
<dbReference type="InterPro" id="IPR036390">
    <property type="entry name" value="WH_DNA-bd_sf"/>
</dbReference>
<organism evidence="7 8">
    <name type="scientific">Rheinheimera tilapiae</name>
    <dbReference type="NCBI Taxonomy" id="875043"/>
    <lineage>
        <taxon>Bacteria</taxon>
        <taxon>Pseudomonadati</taxon>
        <taxon>Pseudomonadota</taxon>
        <taxon>Gammaproteobacteria</taxon>
        <taxon>Chromatiales</taxon>
        <taxon>Chromatiaceae</taxon>
        <taxon>Rheinheimera</taxon>
    </lineage>
</organism>
<proteinExistence type="inferred from homology"/>
<keyword evidence="4" id="KW-0010">Activator</keyword>
<dbReference type="EMBL" id="JBHLXP010000001">
    <property type="protein sequence ID" value="MFC0047045.1"/>
    <property type="molecule type" value="Genomic_DNA"/>
</dbReference>
<dbReference type="Pfam" id="PF03466">
    <property type="entry name" value="LysR_substrate"/>
    <property type="match status" value="1"/>
</dbReference>